<dbReference type="InterPro" id="IPR022596">
    <property type="entry name" value="GPR1/2/3_C"/>
</dbReference>
<evidence type="ECO:0000256" key="5">
    <source>
        <dbReference type="SAM" id="MobiDB-lite"/>
    </source>
</evidence>
<dbReference type="InterPro" id="IPR023041">
    <property type="entry name" value="Glucose_rcpt_Git3-like_N"/>
</dbReference>
<dbReference type="Pfam" id="PF11970">
    <property type="entry name" value="GPR_Gpa2_C"/>
    <property type="match status" value="1"/>
</dbReference>
<evidence type="ECO:0000256" key="4">
    <source>
        <dbReference type="ARBA" id="ARBA00023136"/>
    </source>
</evidence>
<organism evidence="9 10">
    <name type="scientific">Debaryomyces fabryi</name>
    <dbReference type="NCBI Taxonomy" id="58627"/>
    <lineage>
        <taxon>Eukaryota</taxon>
        <taxon>Fungi</taxon>
        <taxon>Dikarya</taxon>
        <taxon>Ascomycota</taxon>
        <taxon>Saccharomycotina</taxon>
        <taxon>Pichiomycetes</taxon>
        <taxon>Debaryomycetaceae</taxon>
        <taxon>Debaryomyces</taxon>
    </lineage>
</organism>
<evidence type="ECO:0000313" key="9">
    <source>
        <dbReference type="EMBL" id="KSA04137.1"/>
    </source>
</evidence>
<dbReference type="Gene3D" id="1.20.1070.10">
    <property type="entry name" value="Rhodopsin 7-helix transmembrane proteins"/>
    <property type="match status" value="1"/>
</dbReference>
<gene>
    <name evidence="9" type="ORF">AC631_00008</name>
</gene>
<feature type="domain" description="G protein-coupled receptor GPR1/2/3 C-terminal" evidence="8">
    <location>
        <begin position="356"/>
        <end position="431"/>
    </location>
</feature>
<dbReference type="GO" id="GO:0005886">
    <property type="term" value="C:plasma membrane"/>
    <property type="evidence" value="ECO:0007669"/>
    <property type="project" value="TreeGrafter"/>
</dbReference>
<feature type="region of interest" description="Disordered" evidence="5">
    <location>
        <begin position="590"/>
        <end position="687"/>
    </location>
</feature>
<dbReference type="SUPFAM" id="SSF81321">
    <property type="entry name" value="Family A G protein-coupled receptor-like"/>
    <property type="match status" value="1"/>
</dbReference>
<feature type="transmembrane region" description="Helical" evidence="6">
    <location>
        <begin position="369"/>
        <end position="389"/>
    </location>
</feature>
<evidence type="ECO:0000259" key="7">
    <source>
        <dbReference type="Pfam" id="PF11710"/>
    </source>
</evidence>
<evidence type="ECO:0000256" key="2">
    <source>
        <dbReference type="ARBA" id="ARBA00022692"/>
    </source>
</evidence>
<keyword evidence="3 6" id="KW-1133">Transmembrane helix</keyword>
<feature type="transmembrane region" description="Helical" evidence="6">
    <location>
        <begin position="90"/>
        <end position="108"/>
    </location>
</feature>
<sequence>MDMMVLNMKFAKSIEHQLNAVPTSSSNTAMANIFERQSFENQIYLFTSQQTWVQRVLAIASSSTSIVFCLVSLYAFLAIDPRRLVFRHQLIAFLLSFDLLKAIVLLLYPSLALSYDSSYYNETFCQVVGFFTAVAIEGADLAILAFAIHTFLLIFKPNLSVKVGDRGFVEGGLYKYRYYVYGLSFVIPVVMASLAYINKSGYDSLICWCYLPRSPTWYRFVLSWVPRYIIVIVIITVYCVIYFHIIREFKVVGGMFTTMHKQKLQRRSNNFQNEKPSFFSALRYFYKDMKDRIVPQFVLPEAAKKSISTETTPSEYINSNIEDKDNENTDKPNHGVDLENIIDDPEIQEQNLEQFKQRQKLIAKQMKSIFIYPFAYCFIWLFPFCLSITQVHYEQTHHPIYWLNCVSAFMMPFNGFVDTLVFFYREEPWKYTILKNFERDNAFKMSEMAHYDSIQDTTSLSTSTRFTKRSLSASLGLDINHYSRWRKALNWMRLPFFQLPTEETIAAFHAKLVNAQIENLNTEQSVEGIGIGGLTSQFHHDFSNILNVDVAENDFRSGLGRYSFSNSHNNMKSSDNSNASITNTFIGRRTHSNASSIRSPRSGRASFGDIGEVSNKSRASSVSDLSQRNNMNQHLSPNPNFNKLVSFQQLKSKRGSNMASHTPGISHRLQDKRNNIRTPNNSRAKSDTDEIDFIEFLKNGT</sequence>
<dbReference type="PANTHER" id="PTHR23112:SF37">
    <property type="entry name" value="G PROTEIN-COUPLED RECEPTOR GPR1"/>
    <property type="match status" value="1"/>
</dbReference>
<evidence type="ECO:0000256" key="3">
    <source>
        <dbReference type="ARBA" id="ARBA00022989"/>
    </source>
</evidence>
<feature type="transmembrane region" description="Helical" evidence="6">
    <location>
        <begin position="56"/>
        <end position="78"/>
    </location>
</feature>
<keyword evidence="10" id="KW-1185">Reference proteome</keyword>
<feature type="transmembrane region" description="Helical" evidence="6">
    <location>
        <begin position="401"/>
        <end position="424"/>
    </location>
</feature>
<feature type="transmembrane region" description="Helical" evidence="6">
    <location>
        <begin position="128"/>
        <end position="155"/>
    </location>
</feature>
<dbReference type="Proteomes" id="UP000054251">
    <property type="component" value="Unassembled WGS sequence"/>
</dbReference>
<name>A0A0V1Q6S6_9ASCO</name>
<dbReference type="PANTHER" id="PTHR23112">
    <property type="entry name" value="G PROTEIN-COUPLED RECEPTOR 157-RELATED"/>
    <property type="match status" value="1"/>
</dbReference>
<dbReference type="OrthoDB" id="5368598at2759"/>
<keyword evidence="2 6" id="KW-0812">Transmembrane</keyword>
<feature type="domain" description="Glucose receptor Git3-like N-terminal" evidence="7">
    <location>
        <begin position="53"/>
        <end position="251"/>
    </location>
</feature>
<dbReference type="EMBL" id="LMYN01000001">
    <property type="protein sequence ID" value="KSA04137.1"/>
    <property type="molecule type" value="Genomic_DNA"/>
</dbReference>
<dbReference type="GO" id="GO:0007189">
    <property type="term" value="P:adenylate cyclase-activating G protein-coupled receptor signaling pathway"/>
    <property type="evidence" value="ECO:0007669"/>
    <property type="project" value="TreeGrafter"/>
</dbReference>
<feature type="transmembrane region" description="Helical" evidence="6">
    <location>
        <begin position="176"/>
        <end position="197"/>
    </location>
</feature>
<evidence type="ECO:0008006" key="11">
    <source>
        <dbReference type="Google" id="ProtNLM"/>
    </source>
</evidence>
<feature type="transmembrane region" description="Helical" evidence="6">
    <location>
        <begin position="217"/>
        <end position="245"/>
    </location>
</feature>
<evidence type="ECO:0000256" key="1">
    <source>
        <dbReference type="ARBA" id="ARBA00004141"/>
    </source>
</evidence>
<comment type="subcellular location">
    <subcellularLocation>
        <location evidence="1">Membrane</location>
        <topology evidence="1">Multi-pass membrane protein</topology>
    </subcellularLocation>
</comment>
<feature type="compositionally biased region" description="Polar residues" evidence="5">
    <location>
        <begin position="614"/>
        <end position="660"/>
    </location>
</feature>
<proteinExistence type="predicted"/>
<accession>A0A0V1Q6S6</accession>
<dbReference type="RefSeq" id="XP_015470239.1">
    <property type="nucleotide sequence ID" value="XM_015608838.1"/>
</dbReference>
<evidence type="ECO:0000313" key="10">
    <source>
        <dbReference type="Proteomes" id="UP000054251"/>
    </source>
</evidence>
<comment type="caution">
    <text evidence="9">The sequence shown here is derived from an EMBL/GenBank/DDBJ whole genome shotgun (WGS) entry which is preliminary data.</text>
</comment>
<protein>
    <recommendedName>
        <fullName evidence="11">G-protein coupled receptors family 1 profile domain-containing protein</fullName>
    </recommendedName>
</protein>
<evidence type="ECO:0000259" key="8">
    <source>
        <dbReference type="Pfam" id="PF11970"/>
    </source>
</evidence>
<dbReference type="GO" id="GO:0004930">
    <property type="term" value="F:G protein-coupled receptor activity"/>
    <property type="evidence" value="ECO:0007669"/>
    <property type="project" value="TreeGrafter"/>
</dbReference>
<keyword evidence="4 6" id="KW-0472">Membrane</keyword>
<dbReference type="Pfam" id="PF11710">
    <property type="entry name" value="Git3"/>
    <property type="match status" value="1"/>
</dbReference>
<reference evidence="9 10" key="1">
    <citation type="submission" date="2015-11" db="EMBL/GenBank/DDBJ databases">
        <title>The genome of Debaryomyces fabryi.</title>
        <authorList>
            <person name="Tafer H."/>
            <person name="Lopandic K."/>
        </authorList>
    </citation>
    <scope>NUCLEOTIDE SEQUENCE [LARGE SCALE GENOMIC DNA]</scope>
    <source>
        <strain evidence="9 10">CBS 789</strain>
    </source>
</reference>
<dbReference type="AlphaFoldDB" id="A0A0V1Q6S6"/>
<evidence type="ECO:0000256" key="6">
    <source>
        <dbReference type="SAM" id="Phobius"/>
    </source>
</evidence>
<dbReference type="GeneID" id="26837017"/>